<evidence type="ECO:0000256" key="4">
    <source>
        <dbReference type="ARBA" id="ARBA00022692"/>
    </source>
</evidence>
<comment type="caution">
    <text evidence="12">The sequence shown here is derived from an EMBL/GenBank/DDBJ whole genome shotgun (WGS) entry which is preliminary data.</text>
</comment>
<evidence type="ECO:0000313" key="11">
    <source>
        <dbReference type="EMBL" id="OCX74513.1"/>
    </source>
</evidence>
<dbReference type="SUPFAM" id="SSF56954">
    <property type="entry name" value="Outer membrane efflux proteins (OEP)"/>
    <property type="match status" value="1"/>
</dbReference>
<dbReference type="Gene3D" id="2.20.200.10">
    <property type="entry name" value="Outer membrane efflux proteins (OEP)"/>
    <property type="match status" value="1"/>
</dbReference>
<name>A0A1C2IV46_ACITH</name>
<organism evidence="12 13">
    <name type="scientific">Acidithiobacillus thiooxidans</name>
    <name type="common">Thiobacillus thiooxidans</name>
    <dbReference type="NCBI Taxonomy" id="930"/>
    <lineage>
        <taxon>Bacteria</taxon>
        <taxon>Pseudomonadati</taxon>
        <taxon>Pseudomonadota</taxon>
        <taxon>Acidithiobacillia</taxon>
        <taxon>Acidithiobacillales</taxon>
        <taxon>Acidithiobacillaceae</taxon>
        <taxon>Acidithiobacillus</taxon>
    </lineage>
</organism>
<evidence type="ECO:0008006" key="15">
    <source>
        <dbReference type="Google" id="ProtNLM"/>
    </source>
</evidence>
<evidence type="ECO:0000256" key="7">
    <source>
        <dbReference type="ARBA" id="ARBA00023139"/>
    </source>
</evidence>
<dbReference type="InterPro" id="IPR003423">
    <property type="entry name" value="OMP_efflux"/>
</dbReference>
<evidence type="ECO:0000313" key="13">
    <source>
        <dbReference type="Proteomes" id="UP000094893"/>
    </source>
</evidence>
<dbReference type="EMBL" id="LWRY01000037">
    <property type="protein sequence ID" value="OCX74513.1"/>
    <property type="molecule type" value="Genomic_DNA"/>
</dbReference>
<evidence type="ECO:0000256" key="5">
    <source>
        <dbReference type="ARBA" id="ARBA00022729"/>
    </source>
</evidence>
<evidence type="ECO:0000256" key="9">
    <source>
        <dbReference type="RuleBase" id="RU362097"/>
    </source>
</evidence>
<evidence type="ECO:0000256" key="1">
    <source>
        <dbReference type="ARBA" id="ARBA00004370"/>
    </source>
</evidence>
<keyword evidence="4 9" id="KW-0812">Transmembrane</keyword>
<feature type="coiled-coil region" evidence="10">
    <location>
        <begin position="388"/>
        <end position="415"/>
    </location>
</feature>
<evidence type="ECO:0000256" key="10">
    <source>
        <dbReference type="SAM" id="Coils"/>
    </source>
</evidence>
<dbReference type="PROSITE" id="PS51257">
    <property type="entry name" value="PROKAR_LIPOPROTEIN"/>
    <property type="match status" value="1"/>
</dbReference>
<dbReference type="EMBL" id="LWSA01000031">
    <property type="protein sequence ID" value="OCX75932.1"/>
    <property type="molecule type" value="Genomic_DNA"/>
</dbReference>
<dbReference type="GO" id="GO:0015562">
    <property type="term" value="F:efflux transmembrane transporter activity"/>
    <property type="evidence" value="ECO:0007669"/>
    <property type="project" value="InterPro"/>
</dbReference>
<evidence type="ECO:0000313" key="12">
    <source>
        <dbReference type="EMBL" id="OCX75932.1"/>
    </source>
</evidence>
<dbReference type="OrthoDB" id="9783100at2"/>
<accession>A0A1C2IV46</accession>
<keyword evidence="14" id="KW-1185">Reference proteome</keyword>
<evidence type="ECO:0000256" key="6">
    <source>
        <dbReference type="ARBA" id="ARBA00023136"/>
    </source>
</evidence>
<dbReference type="AlphaFoldDB" id="A0A1C2IV46"/>
<feature type="coiled-coil region" evidence="10">
    <location>
        <begin position="144"/>
        <end position="248"/>
    </location>
</feature>
<feature type="signal peptide" evidence="9">
    <location>
        <begin position="1"/>
        <end position="27"/>
    </location>
</feature>
<dbReference type="Gene3D" id="1.20.1600.10">
    <property type="entry name" value="Outer membrane efflux proteins (OEP)"/>
    <property type="match status" value="1"/>
</dbReference>
<sequence length="481" mass="53135">MKSWHFLGCLLPALMLAGCAPPMPHLAKPTPLQDLQLGSDLTQKKSSVAAVADWWRPLLNQPEQNIMQLALEKNPDMLAAKARIALALSALREAGAQREPQLQGTGQIGVSRWTKNQFYLPPYAGETSWNNSLKFDFSFHLDLWGKEQEQVKEARLRLQAAEQQRRAARLILENAVLQQLLAIDASAAILQRLQAEHHILQRLEQIEEERQQHGLSDSLLSLASVARLAGLEQEIAAQKAKYDSNRQALATLCGVGVQLPLVLRHYQPNLLQTHWQQPSTVPAEWIAERPDIVAQRMTIKAAAAAVHIARDAYYPNINLVAFAGGLAAAGGLFTFLHPGSLQAGVGPAISLPLFTGGRLRGHFDASQAKYQLARAAYQKSLLQALQQVAFSLRQLQSASQEREILQRRAQALSRSAALQQQRYQAGLSNALPVMTAQLPIIDNQMQQIRLDTYARQNLIKLYAALGGRVIPKTWTGPHSPS</sequence>
<dbReference type="Proteomes" id="UP000095008">
    <property type="component" value="Unassembled WGS sequence"/>
</dbReference>
<comment type="subcellular location">
    <subcellularLocation>
        <location evidence="9">Cell membrane</location>
        <topology evidence="9">Lipid-anchor</topology>
    </subcellularLocation>
    <subcellularLocation>
        <location evidence="1">Membrane</location>
    </subcellularLocation>
</comment>
<keyword evidence="3 9" id="KW-1134">Transmembrane beta strand</keyword>
<evidence type="ECO:0000256" key="3">
    <source>
        <dbReference type="ARBA" id="ARBA00022452"/>
    </source>
</evidence>
<dbReference type="eggNOG" id="COG1538">
    <property type="taxonomic scope" value="Bacteria"/>
</dbReference>
<gene>
    <name evidence="11" type="ORF">A6M23_05995</name>
    <name evidence="12" type="ORF">A6P07_03350</name>
</gene>
<keyword evidence="10" id="KW-0175">Coiled coil</keyword>
<dbReference type="GO" id="GO:0005886">
    <property type="term" value="C:plasma membrane"/>
    <property type="evidence" value="ECO:0007669"/>
    <property type="project" value="UniProtKB-SubCell"/>
</dbReference>
<protein>
    <recommendedName>
        <fullName evidence="15">RND transporter</fullName>
    </recommendedName>
</protein>
<evidence type="ECO:0000313" key="14">
    <source>
        <dbReference type="Proteomes" id="UP000095008"/>
    </source>
</evidence>
<dbReference type="STRING" id="930.GCA_002079865_03201"/>
<dbReference type="PANTHER" id="PTHR30203:SF20">
    <property type="entry name" value="MULTIDRUG RESISTANCE OUTER MEMBRANE PROTEIN MDTP-RELATED"/>
    <property type="match status" value="1"/>
</dbReference>
<feature type="chain" id="PRO_5009362361" description="RND transporter" evidence="9">
    <location>
        <begin position="28"/>
        <end position="481"/>
    </location>
</feature>
<keyword evidence="8 9" id="KW-0449">Lipoprotein</keyword>
<dbReference type="Pfam" id="PF02321">
    <property type="entry name" value="OEP"/>
    <property type="match status" value="2"/>
</dbReference>
<dbReference type="Proteomes" id="UP000094893">
    <property type="component" value="Unassembled WGS sequence"/>
</dbReference>
<proteinExistence type="inferred from homology"/>
<dbReference type="RefSeq" id="WP_024892620.1">
    <property type="nucleotide sequence ID" value="NZ_JABBDU010000095.1"/>
</dbReference>
<dbReference type="NCBIfam" id="TIGR01845">
    <property type="entry name" value="outer_NodT"/>
    <property type="match status" value="1"/>
</dbReference>
<keyword evidence="7 9" id="KW-0564">Palmitate</keyword>
<evidence type="ECO:0000256" key="2">
    <source>
        <dbReference type="ARBA" id="ARBA00007613"/>
    </source>
</evidence>
<comment type="similarity">
    <text evidence="2 9">Belongs to the outer membrane factor (OMF) (TC 1.B.17) family.</text>
</comment>
<keyword evidence="5 9" id="KW-0732">Signal</keyword>
<evidence type="ECO:0000256" key="8">
    <source>
        <dbReference type="ARBA" id="ARBA00023288"/>
    </source>
</evidence>
<dbReference type="PANTHER" id="PTHR30203">
    <property type="entry name" value="OUTER MEMBRANE CATION EFFLUX PROTEIN"/>
    <property type="match status" value="1"/>
</dbReference>
<keyword evidence="6 9" id="KW-0472">Membrane</keyword>
<reference evidence="12 13" key="1">
    <citation type="journal article" date="2016" name="Int. J. Mol. Sci.">
        <title>Comparative genomics of the extreme acidophile Acidithiobacillus thiooxidans reveals intraspecific divergence and niche adaptation.</title>
        <authorList>
            <person name="Zhang X."/>
            <person name="Feng X."/>
            <person name="Tao J."/>
            <person name="Ma L."/>
            <person name="Xiao Y."/>
            <person name="Liang Y."/>
            <person name="Liu X."/>
            <person name="Yin H."/>
        </authorList>
    </citation>
    <scope>NUCLEOTIDE SEQUENCE [LARGE SCALE GENOMIC DNA]</scope>
    <source>
        <strain evidence="12 13">A02</strain>
        <strain evidence="11">DXS-W</strain>
    </source>
</reference>
<dbReference type="InterPro" id="IPR010131">
    <property type="entry name" value="MdtP/NodT-like"/>
</dbReference>